<evidence type="ECO:0000313" key="2">
    <source>
        <dbReference type="Proteomes" id="UP001059663"/>
    </source>
</evidence>
<dbReference type="EMBL" id="CP087977">
    <property type="protein sequence ID" value="UUZ44547.1"/>
    <property type="molecule type" value="Genomic_DNA"/>
</dbReference>
<evidence type="ECO:0000313" key="1">
    <source>
        <dbReference type="EMBL" id="UUZ44547.1"/>
    </source>
</evidence>
<dbReference type="Proteomes" id="UP001059663">
    <property type="component" value="Chromosome"/>
</dbReference>
<protein>
    <submittedName>
        <fullName evidence="1">Uncharacterized protein</fullName>
    </submittedName>
</protein>
<name>A0AC61U408_9MICO</name>
<organism evidence="1 2">
    <name type="scientific">Janibacter limosus</name>
    <dbReference type="NCBI Taxonomy" id="53458"/>
    <lineage>
        <taxon>Bacteria</taxon>
        <taxon>Bacillati</taxon>
        <taxon>Actinomycetota</taxon>
        <taxon>Actinomycetes</taxon>
        <taxon>Micrococcales</taxon>
        <taxon>Intrasporangiaceae</taxon>
        <taxon>Janibacter</taxon>
    </lineage>
</organism>
<sequence length="84" mass="8729">MATYTKGTEALSVPESQGVSASDYERVWDTTEKVGDISCGTTSSSTGSMQCAVDKDGSSYLMSSSGKKSAKDLAAILTKFTDAV</sequence>
<reference evidence="1" key="1">
    <citation type="submission" date="2021-11" db="EMBL/GenBank/DDBJ databases">
        <title>Study of the species diversity of bacterial strains isolated from a unique natural object - Shulgan-Tash cave (Bashkiria).</title>
        <authorList>
            <person name="Sazanova A.L."/>
            <person name="Chirak E.R."/>
            <person name="Safronova V.I."/>
        </authorList>
    </citation>
    <scope>NUCLEOTIDE SEQUENCE</scope>
    <source>
        <strain evidence="1">P1</strain>
    </source>
</reference>
<accession>A0AC61U408</accession>
<gene>
    <name evidence="1" type="ORF">LP422_19595</name>
</gene>
<proteinExistence type="predicted"/>